<dbReference type="SUPFAM" id="SSF56935">
    <property type="entry name" value="Porins"/>
    <property type="match status" value="1"/>
</dbReference>
<dbReference type="InterPro" id="IPR057601">
    <property type="entry name" value="Oar-like_b-barrel"/>
</dbReference>
<evidence type="ECO:0000256" key="6">
    <source>
        <dbReference type="ARBA" id="ARBA00023237"/>
    </source>
</evidence>
<dbReference type="InterPro" id="IPR008969">
    <property type="entry name" value="CarboxyPept-like_regulatory"/>
</dbReference>
<protein>
    <submittedName>
        <fullName evidence="9">TonB-dependent receptor</fullName>
    </submittedName>
</protein>
<keyword evidence="7" id="KW-1133">Transmembrane helix</keyword>
<evidence type="ECO:0000256" key="3">
    <source>
        <dbReference type="ARBA" id="ARBA00022452"/>
    </source>
</evidence>
<evidence type="ECO:0000256" key="4">
    <source>
        <dbReference type="ARBA" id="ARBA00022692"/>
    </source>
</evidence>
<dbReference type="PANTHER" id="PTHR30069:SF46">
    <property type="entry name" value="OAR PROTEIN"/>
    <property type="match status" value="1"/>
</dbReference>
<dbReference type="Proteomes" id="UP000267223">
    <property type="component" value="Unassembled WGS sequence"/>
</dbReference>
<accession>A0A3M9NHY2</accession>
<evidence type="ECO:0000259" key="8">
    <source>
        <dbReference type="Pfam" id="PF25183"/>
    </source>
</evidence>
<dbReference type="GO" id="GO:0009279">
    <property type="term" value="C:cell outer membrane"/>
    <property type="evidence" value="ECO:0007669"/>
    <property type="project" value="UniProtKB-SubCell"/>
</dbReference>
<evidence type="ECO:0000256" key="1">
    <source>
        <dbReference type="ARBA" id="ARBA00004571"/>
    </source>
</evidence>
<dbReference type="EMBL" id="RJJR01000005">
    <property type="protein sequence ID" value="RNI37406.1"/>
    <property type="molecule type" value="Genomic_DNA"/>
</dbReference>
<dbReference type="PANTHER" id="PTHR30069">
    <property type="entry name" value="TONB-DEPENDENT OUTER MEMBRANE RECEPTOR"/>
    <property type="match status" value="1"/>
</dbReference>
<gene>
    <name evidence="9" type="ORF">EFY79_08395</name>
</gene>
<sequence>MQRKIANCCLANVNKNQTAFRVIFISFAAQKSSYMKIQRILPLLLVAFLLPFVMNAQVTTSSITGKVTDNTGAGLAGATISAKHVPSGTVYNTLTRKDGLFDMPGLRIGGPYTITVSFVGYATQTINDISLLLGEPHQLIINMSQSNQSLEAVVISASGSRNKSLKTGASTIVTTSQLATLPTINRSLSDYTRVTPQANGNGFAGRDGRYNNLQIDGANLNNSFGLSSDLTPGGGPSPISVDAIQEVSVNIAPFDVRQSGFTGAGINAVTKSGTNTFHGSVYHYFRNENMMGSKIDGQKITKTPLNNKIFGGSVSGPIIKDKLFFFVNAEHETRSVPGITYVATGSKNSGTQSTTSIEDLKAVYDFVKSTYNYDPGAYDGFPNFESKNTKLLGKIDWNISDKHRLTVKYTDFKGSDMSPLNGSSVPQNGKIFVTGQSSGLSRLPVNRFGTQSMGFSNSNYGTDHIVRTGSLELNSRFSNTISNQFIATYTKTNDTRFIPGGKVFPTVDIFNGQGLNYISLGTDPFTNNNVLDGKDLSITDNFTVYSGSHTITAGINYEYQQIRNMFMGGSQGHYVFDSLGAFLNQLQPSYYGYTYSLVPGQPAVYSADLKIGQVGIYVQDEFKIRNNFKLTYGIRFDKPYYPENPIDNPSIDALSLPDADGHMTNYNTGKWPKSNVILSPRAGFNWTVGADKSLTVRGGTGLFTGRIPYVFLTNMPSNNGMYQRAVFYNTKKDLDSLGITKFDPNPDAYAGQFSKTPNTTTPPQSFVVIDPKFKFPLVWRSNIGIDKKLDNGFTATVDLIYTKDINAVVMRNPNLKPPTDKYTGPDTRYYYPGSTPTYYPNLGTPIVLENTHKGYAFSATAQVSKSFTNGLYGSLAYTYTQAKEVSPNPGSRASSAWQSIANVNGPNDQVLDNSQYAIPHRIIANVSYKFAYARHFASTFSLVYTGSNGYLINYVTNGSIVRDGNSELLYIYPKGTDVPFVDYKVTDKDSKGNVIATRSYTVQQQQQAYDQYVSNSKYLSDNKGHYVSRYGQKAPWFNQVDFRFLQDFYLKTAGGTKHDLEFSMDIFNLGNLIANKTKGFGYTETTTITNPLVMKSVVNQAPTFTWSEYNKQLVETPFQVDKSTSNLWYMQIGLRYSF</sequence>
<dbReference type="GO" id="GO:0044718">
    <property type="term" value="P:siderophore transmembrane transport"/>
    <property type="evidence" value="ECO:0007669"/>
    <property type="project" value="TreeGrafter"/>
</dbReference>
<keyword evidence="9" id="KW-0675">Receptor</keyword>
<keyword evidence="3" id="KW-1134">Transmembrane beta strand</keyword>
<dbReference type="Gene3D" id="2.40.170.20">
    <property type="entry name" value="TonB-dependent receptor, beta-barrel domain"/>
    <property type="match status" value="1"/>
</dbReference>
<organism evidence="9 10">
    <name type="scientific">Hanamia caeni</name>
    <dbReference type="NCBI Taxonomy" id="2294116"/>
    <lineage>
        <taxon>Bacteria</taxon>
        <taxon>Pseudomonadati</taxon>
        <taxon>Bacteroidota</taxon>
        <taxon>Chitinophagia</taxon>
        <taxon>Chitinophagales</taxon>
        <taxon>Chitinophagaceae</taxon>
        <taxon>Hanamia</taxon>
    </lineage>
</organism>
<keyword evidence="2" id="KW-0813">Transport</keyword>
<keyword evidence="10" id="KW-1185">Reference proteome</keyword>
<keyword evidence="5 7" id="KW-0472">Membrane</keyword>
<comment type="subcellular location">
    <subcellularLocation>
        <location evidence="1">Cell outer membrane</location>
        <topology evidence="1">Multi-pass membrane protein</topology>
    </subcellularLocation>
</comment>
<dbReference type="Gene3D" id="2.60.40.1120">
    <property type="entry name" value="Carboxypeptidase-like, regulatory domain"/>
    <property type="match status" value="1"/>
</dbReference>
<reference evidence="9 10" key="1">
    <citation type="submission" date="2018-11" db="EMBL/GenBank/DDBJ databases">
        <title>Draft genome sequence of Ferruginibacter sp. BO-59.</title>
        <authorList>
            <person name="Im W.T."/>
        </authorList>
    </citation>
    <scope>NUCLEOTIDE SEQUENCE [LARGE SCALE GENOMIC DNA]</scope>
    <source>
        <strain evidence="9 10">BO-59</strain>
    </source>
</reference>
<evidence type="ECO:0000313" key="10">
    <source>
        <dbReference type="Proteomes" id="UP000267223"/>
    </source>
</evidence>
<dbReference type="InterPro" id="IPR036942">
    <property type="entry name" value="Beta-barrel_TonB_sf"/>
</dbReference>
<keyword evidence="4 7" id="KW-0812">Transmembrane</keyword>
<dbReference type="SUPFAM" id="SSF49464">
    <property type="entry name" value="Carboxypeptidase regulatory domain-like"/>
    <property type="match status" value="1"/>
</dbReference>
<name>A0A3M9NHY2_9BACT</name>
<evidence type="ECO:0000256" key="2">
    <source>
        <dbReference type="ARBA" id="ARBA00022448"/>
    </source>
</evidence>
<dbReference type="InterPro" id="IPR039426">
    <property type="entry name" value="TonB-dep_rcpt-like"/>
</dbReference>
<feature type="domain" description="TonB-dependent transporter Oar-like beta-barrel" evidence="8">
    <location>
        <begin position="269"/>
        <end position="1071"/>
    </location>
</feature>
<keyword evidence="6" id="KW-0998">Cell outer membrane</keyword>
<evidence type="ECO:0000256" key="7">
    <source>
        <dbReference type="SAM" id="Phobius"/>
    </source>
</evidence>
<proteinExistence type="predicted"/>
<comment type="caution">
    <text evidence="9">The sequence shown here is derived from an EMBL/GenBank/DDBJ whole genome shotgun (WGS) entry which is preliminary data.</text>
</comment>
<dbReference type="Pfam" id="PF13620">
    <property type="entry name" value="CarboxypepD_reg"/>
    <property type="match status" value="1"/>
</dbReference>
<dbReference type="GO" id="GO:0015344">
    <property type="term" value="F:siderophore uptake transmembrane transporter activity"/>
    <property type="evidence" value="ECO:0007669"/>
    <property type="project" value="TreeGrafter"/>
</dbReference>
<feature type="transmembrane region" description="Helical" evidence="7">
    <location>
        <begin position="40"/>
        <end position="58"/>
    </location>
</feature>
<evidence type="ECO:0000256" key="5">
    <source>
        <dbReference type="ARBA" id="ARBA00023136"/>
    </source>
</evidence>
<dbReference type="Pfam" id="PF25183">
    <property type="entry name" value="OMP_b-brl_4"/>
    <property type="match status" value="1"/>
</dbReference>
<dbReference type="AlphaFoldDB" id="A0A3M9NHY2"/>
<evidence type="ECO:0000313" key="9">
    <source>
        <dbReference type="EMBL" id="RNI37406.1"/>
    </source>
</evidence>